<dbReference type="AlphaFoldDB" id="A0A371D4C5"/>
<evidence type="ECO:0000313" key="2">
    <source>
        <dbReference type="EMBL" id="RDX47394.1"/>
    </source>
</evidence>
<dbReference type="EMBL" id="KZ857419">
    <property type="protein sequence ID" value="RDX47394.1"/>
    <property type="molecule type" value="Genomic_DNA"/>
</dbReference>
<dbReference type="Proteomes" id="UP000256964">
    <property type="component" value="Unassembled WGS sequence"/>
</dbReference>
<protein>
    <recommendedName>
        <fullName evidence="1">F-box domain-containing protein</fullName>
    </recommendedName>
</protein>
<name>A0A371D4C5_9APHY</name>
<evidence type="ECO:0000259" key="1">
    <source>
        <dbReference type="Pfam" id="PF12937"/>
    </source>
</evidence>
<evidence type="ECO:0000313" key="3">
    <source>
        <dbReference type="Proteomes" id="UP000256964"/>
    </source>
</evidence>
<gene>
    <name evidence="2" type="ORF">OH76DRAFT_778591</name>
</gene>
<feature type="domain" description="F-box" evidence="1">
    <location>
        <begin position="65"/>
        <end position="104"/>
    </location>
</feature>
<keyword evidence="3" id="KW-1185">Reference proteome</keyword>
<organism evidence="2 3">
    <name type="scientific">Lentinus brumalis</name>
    <dbReference type="NCBI Taxonomy" id="2498619"/>
    <lineage>
        <taxon>Eukaryota</taxon>
        <taxon>Fungi</taxon>
        <taxon>Dikarya</taxon>
        <taxon>Basidiomycota</taxon>
        <taxon>Agaricomycotina</taxon>
        <taxon>Agaricomycetes</taxon>
        <taxon>Polyporales</taxon>
        <taxon>Polyporaceae</taxon>
        <taxon>Lentinus</taxon>
    </lineage>
</organism>
<reference evidence="2 3" key="1">
    <citation type="journal article" date="2018" name="Biotechnol. Biofuels">
        <title>Integrative visual omics of the white-rot fungus Polyporus brumalis exposes the biotechnological potential of its oxidative enzymes for delignifying raw plant biomass.</title>
        <authorList>
            <person name="Miyauchi S."/>
            <person name="Rancon A."/>
            <person name="Drula E."/>
            <person name="Hage H."/>
            <person name="Chaduli D."/>
            <person name="Favel A."/>
            <person name="Grisel S."/>
            <person name="Henrissat B."/>
            <person name="Herpoel-Gimbert I."/>
            <person name="Ruiz-Duenas F.J."/>
            <person name="Chevret D."/>
            <person name="Hainaut M."/>
            <person name="Lin J."/>
            <person name="Wang M."/>
            <person name="Pangilinan J."/>
            <person name="Lipzen A."/>
            <person name="Lesage-Meessen L."/>
            <person name="Navarro D."/>
            <person name="Riley R."/>
            <person name="Grigoriev I.V."/>
            <person name="Zhou S."/>
            <person name="Raouche S."/>
            <person name="Rosso M.N."/>
        </authorList>
    </citation>
    <scope>NUCLEOTIDE SEQUENCE [LARGE SCALE GENOMIC DNA]</scope>
    <source>
        <strain evidence="2 3">BRFM 1820</strain>
    </source>
</reference>
<dbReference type="OrthoDB" id="2751071at2759"/>
<dbReference type="InterPro" id="IPR001810">
    <property type="entry name" value="F-box_dom"/>
</dbReference>
<proteinExistence type="predicted"/>
<dbReference type="Pfam" id="PF12937">
    <property type="entry name" value="F-box-like"/>
    <property type="match status" value="1"/>
</dbReference>
<sequence length="577" mass="63861">MSCDTDGLPFPEFASVLPAADRGNLSRLSPSEVRSWTVARADEYCKFALALLAIHNTAVSIHRPPNELLSHIFAHSWHGRKSLRLTHVCRRWRQALLATPEFWADAVGGEEFCMDGKSCTPLEYLHSILQRSARLPIQPSFAHFTPALSRTLEPHLWRISTLAVRTRTPYEVAEIHGMLRKGMPVLAKLIVRHELQEGHYVREDRHAPPEMGPLPSHALPCLSHAELPSLLFFHISVPSLRRVRLGRGRYHDHDNSVISMPVAGVLAALARCPGLVRLELSSAITSFPIQPREADRAVALPALEFFQIEDSSSGVSALMPHIVFPPSTRVHIGGTDMDNLRPALMYVVTADIDHVAITVGHGPTLMQCRSGTEERLRVKSHPTSAGIQGLADALRSKASITELEWIRTQEYAGETLYLPLILCTLQNITSLTVSGFDADGVLDVLKTSDDSPPVCPHLGRLILGFLSSYTLSWYFLDAEGLPQEAVPEATTSVSSRCARIQPMLEARASRIGSRLTYLELYEFSKPQRGFTSLRLVTIEKTSPFWTSVEPSLQALRSLVDGPVMFGGFKTEINPPDP</sequence>
<dbReference type="Gene3D" id="1.20.1280.50">
    <property type="match status" value="1"/>
</dbReference>
<dbReference type="STRING" id="139420.A0A371D4C5"/>
<accession>A0A371D4C5</accession>